<organism evidence="3 4">
    <name type="scientific">Stephania japonica</name>
    <dbReference type="NCBI Taxonomy" id="461633"/>
    <lineage>
        <taxon>Eukaryota</taxon>
        <taxon>Viridiplantae</taxon>
        <taxon>Streptophyta</taxon>
        <taxon>Embryophyta</taxon>
        <taxon>Tracheophyta</taxon>
        <taxon>Spermatophyta</taxon>
        <taxon>Magnoliopsida</taxon>
        <taxon>Ranunculales</taxon>
        <taxon>Menispermaceae</taxon>
        <taxon>Menispermoideae</taxon>
        <taxon>Cissampelideae</taxon>
        <taxon>Stephania</taxon>
    </lineage>
</organism>
<dbReference type="InterPro" id="IPR005174">
    <property type="entry name" value="KIB1-4_b-propeller"/>
</dbReference>
<evidence type="ECO:0000259" key="1">
    <source>
        <dbReference type="Pfam" id="PF00646"/>
    </source>
</evidence>
<feature type="domain" description="KIB1-4 beta-propeller" evidence="2">
    <location>
        <begin position="75"/>
        <end position="218"/>
    </location>
</feature>
<keyword evidence="4" id="KW-1185">Reference proteome</keyword>
<accession>A0AAP0PT99</accession>
<reference evidence="3 4" key="1">
    <citation type="submission" date="2024-01" db="EMBL/GenBank/DDBJ databases">
        <title>Genome assemblies of Stephania.</title>
        <authorList>
            <person name="Yang L."/>
        </authorList>
    </citation>
    <scope>NUCLEOTIDE SEQUENCE [LARGE SCALE GENOMIC DNA]</scope>
    <source>
        <strain evidence="3">QJT</strain>
        <tissue evidence="3">Leaf</tissue>
    </source>
</reference>
<dbReference type="PANTHER" id="PTHR44259">
    <property type="entry name" value="OS07G0183000 PROTEIN-RELATED"/>
    <property type="match status" value="1"/>
</dbReference>
<dbReference type="InterPro" id="IPR036047">
    <property type="entry name" value="F-box-like_dom_sf"/>
</dbReference>
<dbReference type="AlphaFoldDB" id="A0AAP0PT99"/>
<dbReference type="Pfam" id="PF00646">
    <property type="entry name" value="F-box"/>
    <property type="match status" value="1"/>
</dbReference>
<dbReference type="InterPro" id="IPR050942">
    <property type="entry name" value="F-box_BR-signaling"/>
</dbReference>
<dbReference type="EMBL" id="JBBNAE010000001">
    <property type="protein sequence ID" value="KAK9153925.1"/>
    <property type="molecule type" value="Genomic_DNA"/>
</dbReference>
<evidence type="ECO:0000313" key="3">
    <source>
        <dbReference type="EMBL" id="KAK9153925.1"/>
    </source>
</evidence>
<proteinExistence type="predicted"/>
<name>A0AAP0PT99_9MAGN</name>
<evidence type="ECO:0008006" key="5">
    <source>
        <dbReference type="Google" id="ProtNLM"/>
    </source>
</evidence>
<sequence>MASDLPEDILHLIMGKLSSMVCHAAFRSVCQSWRSFSLRYYSHLVPPPPPWLMFPDKPTNPNSRLYHLYNFDGTKRFFQFETPEGCGHRSYSGTWLVFWDRKMRRIRVWNPLSLTHILLPHLMDPSKLRIIKVVVSCTGPLIKNPDDVIFGIIYNYTKFAFTRLGDKGWTFVQVTDSLPLHQTPKESIKMRGFNDIIFHKGKLYVVNEFGMVFVCEEGIGAPHRYTHDYDHLRIVKAKMFIDNSYKMKELNPMARFIFHYLGEVSKFSIRIVVRRMAWLTSDEFEYLWESVNPKTHILPTAKFD</sequence>
<dbReference type="Pfam" id="PF03478">
    <property type="entry name" value="Beta-prop_KIB1-4"/>
    <property type="match status" value="1"/>
</dbReference>
<evidence type="ECO:0000313" key="4">
    <source>
        <dbReference type="Proteomes" id="UP001417504"/>
    </source>
</evidence>
<comment type="caution">
    <text evidence="3">The sequence shown here is derived from an EMBL/GenBank/DDBJ whole genome shotgun (WGS) entry which is preliminary data.</text>
</comment>
<dbReference type="Proteomes" id="UP001417504">
    <property type="component" value="Unassembled WGS sequence"/>
</dbReference>
<protein>
    <recommendedName>
        <fullName evidence="5">F-box domain-containing protein</fullName>
    </recommendedName>
</protein>
<gene>
    <name evidence="3" type="ORF">Sjap_001405</name>
</gene>
<dbReference type="InterPro" id="IPR001810">
    <property type="entry name" value="F-box_dom"/>
</dbReference>
<dbReference type="SUPFAM" id="SSF81383">
    <property type="entry name" value="F-box domain"/>
    <property type="match status" value="1"/>
</dbReference>
<evidence type="ECO:0000259" key="2">
    <source>
        <dbReference type="Pfam" id="PF03478"/>
    </source>
</evidence>
<feature type="domain" description="F-box" evidence="1">
    <location>
        <begin position="3"/>
        <end position="37"/>
    </location>
</feature>